<dbReference type="AlphaFoldDB" id="A0A3A2ZQY3"/>
<gene>
    <name evidence="2" type="ORF">PHISCL_02239</name>
</gene>
<feature type="region of interest" description="Disordered" evidence="1">
    <location>
        <begin position="501"/>
        <end position="530"/>
    </location>
</feature>
<dbReference type="EMBL" id="MVGC01000048">
    <property type="protein sequence ID" value="RJE25416.1"/>
    <property type="molecule type" value="Genomic_DNA"/>
</dbReference>
<feature type="compositionally biased region" description="Basic and acidic residues" evidence="1">
    <location>
        <begin position="353"/>
        <end position="365"/>
    </location>
</feature>
<feature type="region of interest" description="Disordered" evidence="1">
    <location>
        <begin position="78"/>
        <end position="201"/>
    </location>
</feature>
<feature type="compositionally biased region" description="Basic and acidic residues" evidence="1">
    <location>
        <begin position="436"/>
        <end position="445"/>
    </location>
</feature>
<accession>A0A3A2ZQY3</accession>
<organism evidence="2 3">
    <name type="scientific">Aspergillus sclerotialis</name>
    <dbReference type="NCBI Taxonomy" id="2070753"/>
    <lineage>
        <taxon>Eukaryota</taxon>
        <taxon>Fungi</taxon>
        <taxon>Dikarya</taxon>
        <taxon>Ascomycota</taxon>
        <taxon>Pezizomycotina</taxon>
        <taxon>Eurotiomycetes</taxon>
        <taxon>Eurotiomycetidae</taxon>
        <taxon>Eurotiales</taxon>
        <taxon>Aspergillaceae</taxon>
        <taxon>Aspergillus</taxon>
        <taxon>Aspergillus subgen. Polypaecilum</taxon>
    </lineage>
</organism>
<dbReference type="STRING" id="2070753.A0A3A2ZQY3"/>
<feature type="compositionally biased region" description="Basic and acidic residues" evidence="1">
    <location>
        <begin position="78"/>
        <end position="89"/>
    </location>
</feature>
<keyword evidence="3" id="KW-1185">Reference proteome</keyword>
<evidence type="ECO:0000256" key="1">
    <source>
        <dbReference type="SAM" id="MobiDB-lite"/>
    </source>
</evidence>
<reference evidence="3" key="1">
    <citation type="submission" date="2017-02" db="EMBL/GenBank/DDBJ databases">
        <authorList>
            <person name="Tafer H."/>
            <person name="Lopandic K."/>
        </authorList>
    </citation>
    <scope>NUCLEOTIDE SEQUENCE [LARGE SCALE GENOMIC DNA]</scope>
    <source>
        <strain evidence="3">CBS 366.77</strain>
    </source>
</reference>
<sequence length="530" mass="59588">MTSSTTTRLHITPFSRELLSSILPASLQSSATDISFHSILTFPENTYGYVTLPTVQAEKFKKKMDGSILKGKKFRVEIARPHKRQRDDIGNVDSDPQPVSRKSSKKRKTEENVIDGHELKDRQVKRGWTESADAKKERRKKEKRKGKEEKKAKTQPKSKYTDKPECLFRTKIPPNRLPATTTNDKHAKKKKRNPKESVVHEFSNTVTYPTFVRSGAEGVAPTATFEEGKGWVDDSGNMKEPASTRIRTEEYRPGKVPGAKEKRKSTEIPHSEQDSTPRKTKGKIQSSKKEATPTSEDESEDWTSSSGDSSSHDSSSDSESDDSTSSSSSDESDASGSDLKEQASPPANKKNKREPSIKADKEAVKEQSSGEENNEQNEQQPTEVHPLEALFKRPAPDSTEPRPPNEANTQFSFFGNDDIESEEEDQGTTGPITPFTKKDIEERGLRSAAPTPDTALADRHIQWNESEDEEDNSYNSPIPKSSAAGGESDFAKWFWENRGDNNRAWKKRRRDAAKEERQRENRRKGMRGKS</sequence>
<evidence type="ECO:0000313" key="3">
    <source>
        <dbReference type="Proteomes" id="UP000266188"/>
    </source>
</evidence>
<feature type="compositionally biased region" description="Basic and acidic residues" evidence="1">
    <location>
        <begin position="108"/>
        <end position="136"/>
    </location>
</feature>
<feature type="region of interest" description="Disordered" evidence="1">
    <location>
        <begin position="225"/>
        <end position="487"/>
    </location>
</feature>
<evidence type="ECO:0000313" key="2">
    <source>
        <dbReference type="EMBL" id="RJE25416.1"/>
    </source>
</evidence>
<feature type="compositionally biased region" description="Acidic residues" evidence="1">
    <location>
        <begin position="417"/>
        <end position="426"/>
    </location>
</feature>
<feature type="compositionally biased region" description="Basic and acidic residues" evidence="1">
    <location>
        <begin position="246"/>
        <end position="277"/>
    </location>
</feature>
<proteinExistence type="predicted"/>
<dbReference type="Proteomes" id="UP000266188">
    <property type="component" value="Unassembled WGS sequence"/>
</dbReference>
<protein>
    <recommendedName>
        <fullName evidence="4">Suppressor protein SRP40</fullName>
    </recommendedName>
</protein>
<feature type="compositionally biased region" description="Low complexity" evidence="1">
    <location>
        <begin position="323"/>
        <end position="337"/>
    </location>
</feature>
<comment type="caution">
    <text evidence="2">The sequence shown here is derived from an EMBL/GenBank/DDBJ whole genome shotgun (WGS) entry which is preliminary data.</text>
</comment>
<evidence type="ECO:0008006" key="4">
    <source>
        <dbReference type="Google" id="ProtNLM"/>
    </source>
</evidence>
<feature type="compositionally biased region" description="Basic and acidic residues" evidence="1">
    <location>
        <begin position="159"/>
        <end position="168"/>
    </location>
</feature>
<feature type="compositionally biased region" description="Basic residues" evidence="1">
    <location>
        <begin position="520"/>
        <end position="530"/>
    </location>
</feature>
<name>A0A3A2ZQY3_9EURO</name>
<dbReference type="OrthoDB" id="3595585at2759"/>